<gene>
    <name evidence="1" type="ORF">UFOPK3519_00343</name>
</gene>
<organism evidence="1">
    <name type="scientific">freshwater metagenome</name>
    <dbReference type="NCBI Taxonomy" id="449393"/>
    <lineage>
        <taxon>unclassified sequences</taxon>
        <taxon>metagenomes</taxon>
        <taxon>ecological metagenomes</taxon>
    </lineage>
</organism>
<protein>
    <submittedName>
        <fullName evidence="1">Unannotated protein</fullName>
    </submittedName>
</protein>
<dbReference type="AlphaFoldDB" id="A0A6J7F9P3"/>
<dbReference type="EMBL" id="CAFBMG010000016">
    <property type="protein sequence ID" value="CAB4892137.1"/>
    <property type="molecule type" value="Genomic_DNA"/>
</dbReference>
<sequence length="151" mass="16453">MHPGLAIPLVASAHPLAQTELGVRLLPELTAAVGMSAHWSYLSLHGIDSAIRRSAHLDQIESFAQSNPSAQQGVWLNYQVAAAGIEPRAGVGPGGEVHSVREADGQAHVGWSERRHSRMTSLLPAELPSRVQVHYWDQVESQRQTDSEEVR</sequence>
<reference evidence="1" key="1">
    <citation type="submission" date="2020-05" db="EMBL/GenBank/DDBJ databases">
        <authorList>
            <person name="Chiriac C."/>
            <person name="Salcher M."/>
            <person name="Ghai R."/>
            <person name="Kavagutti S V."/>
        </authorList>
    </citation>
    <scope>NUCLEOTIDE SEQUENCE</scope>
</reference>
<name>A0A6J7F9P3_9ZZZZ</name>
<proteinExistence type="predicted"/>
<evidence type="ECO:0000313" key="1">
    <source>
        <dbReference type="EMBL" id="CAB4892137.1"/>
    </source>
</evidence>
<accession>A0A6J7F9P3</accession>